<proteinExistence type="predicted"/>
<dbReference type="Proteomes" id="UP001281147">
    <property type="component" value="Unassembled WGS sequence"/>
</dbReference>
<keyword evidence="2" id="KW-1185">Reference proteome</keyword>
<protein>
    <submittedName>
        <fullName evidence="1">Uncharacterized protein</fullName>
    </submittedName>
</protein>
<gene>
    <name evidence="1" type="ORF">LTR37_004446</name>
</gene>
<organism evidence="1 2">
    <name type="scientific">Vermiconidia calcicola</name>
    <dbReference type="NCBI Taxonomy" id="1690605"/>
    <lineage>
        <taxon>Eukaryota</taxon>
        <taxon>Fungi</taxon>
        <taxon>Dikarya</taxon>
        <taxon>Ascomycota</taxon>
        <taxon>Pezizomycotina</taxon>
        <taxon>Dothideomycetes</taxon>
        <taxon>Dothideomycetidae</taxon>
        <taxon>Mycosphaerellales</taxon>
        <taxon>Extremaceae</taxon>
        <taxon>Vermiconidia</taxon>
    </lineage>
</organism>
<comment type="caution">
    <text evidence="1">The sequence shown here is derived from an EMBL/GenBank/DDBJ whole genome shotgun (WGS) entry which is preliminary data.</text>
</comment>
<evidence type="ECO:0000313" key="2">
    <source>
        <dbReference type="Proteomes" id="UP001281147"/>
    </source>
</evidence>
<dbReference type="EMBL" id="JAUTXU010000027">
    <property type="protein sequence ID" value="KAK3719227.1"/>
    <property type="molecule type" value="Genomic_DNA"/>
</dbReference>
<evidence type="ECO:0000313" key="1">
    <source>
        <dbReference type="EMBL" id="KAK3719227.1"/>
    </source>
</evidence>
<reference evidence="1" key="1">
    <citation type="submission" date="2023-07" db="EMBL/GenBank/DDBJ databases">
        <title>Black Yeasts Isolated from many extreme environments.</title>
        <authorList>
            <person name="Coleine C."/>
            <person name="Stajich J.E."/>
            <person name="Selbmann L."/>
        </authorList>
    </citation>
    <scope>NUCLEOTIDE SEQUENCE</scope>
    <source>
        <strain evidence="1">CCFEE 5714</strain>
    </source>
</reference>
<accession>A0ACC3NLP5</accession>
<sequence length="188" mass="20955">MASKLAGSWRSRLNGSALPLPRTAADSIDPSLSLPMLLALPLPLRFDETGSSSSSLSVTLALEIILLYRHAVADHSPKSVEAQYWDFASFATYLLELKYDVEMVSNVGVRRAHKFEVTELMPLRDAWEGTNKPALIRLYQHNLQGEGLELQTLIKRRLIGLVGPKLAAVSNDDHVVVVIFYFNQLRLL</sequence>
<name>A0ACC3NLP5_9PEZI</name>